<feature type="region of interest" description="Disordered" evidence="2">
    <location>
        <begin position="134"/>
        <end position="213"/>
    </location>
</feature>
<name>A0A6L2MAG0_TANCI</name>
<evidence type="ECO:0008006" key="4">
    <source>
        <dbReference type="Google" id="ProtNLM"/>
    </source>
</evidence>
<comment type="caution">
    <text evidence="3">The sequence shown here is derived from an EMBL/GenBank/DDBJ whole genome shotgun (WGS) entry which is preliminary data.</text>
</comment>
<gene>
    <name evidence="3" type="ORF">Tci_042939</name>
</gene>
<dbReference type="EMBL" id="BKCJ010006213">
    <property type="protein sequence ID" value="GEU70961.1"/>
    <property type="molecule type" value="Genomic_DNA"/>
</dbReference>
<dbReference type="AlphaFoldDB" id="A0A6L2MAG0"/>
<accession>A0A6L2MAG0</accession>
<evidence type="ECO:0000256" key="2">
    <source>
        <dbReference type="SAM" id="MobiDB-lite"/>
    </source>
</evidence>
<organism evidence="3">
    <name type="scientific">Tanacetum cinerariifolium</name>
    <name type="common">Dalmatian daisy</name>
    <name type="synonym">Chrysanthemum cinerariifolium</name>
    <dbReference type="NCBI Taxonomy" id="118510"/>
    <lineage>
        <taxon>Eukaryota</taxon>
        <taxon>Viridiplantae</taxon>
        <taxon>Streptophyta</taxon>
        <taxon>Embryophyta</taxon>
        <taxon>Tracheophyta</taxon>
        <taxon>Spermatophyta</taxon>
        <taxon>Magnoliopsida</taxon>
        <taxon>eudicotyledons</taxon>
        <taxon>Gunneridae</taxon>
        <taxon>Pentapetalae</taxon>
        <taxon>asterids</taxon>
        <taxon>campanulids</taxon>
        <taxon>Asterales</taxon>
        <taxon>Asteraceae</taxon>
        <taxon>Asteroideae</taxon>
        <taxon>Anthemideae</taxon>
        <taxon>Anthemidinae</taxon>
        <taxon>Tanacetum</taxon>
    </lineage>
</organism>
<feature type="compositionally biased region" description="Basic and acidic residues" evidence="2">
    <location>
        <begin position="176"/>
        <end position="185"/>
    </location>
</feature>
<evidence type="ECO:0000256" key="1">
    <source>
        <dbReference type="SAM" id="Coils"/>
    </source>
</evidence>
<feature type="coiled-coil region" evidence="1">
    <location>
        <begin position="369"/>
        <end position="431"/>
    </location>
</feature>
<evidence type="ECO:0000313" key="3">
    <source>
        <dbReference type="EMBL" id="GEU70961.1"/>
    </source>
</evidence>
<sequence length="670" mass="74518">MGRDTVQLETVVNTISYEYLLDFTSEYGIPETLHPELPGPGDRIVDFPEGKNNRFFWVDERVFPTVVDWRTNAPKDGMPAEGTYSIEAVRALDTHRTPIKKQPEMLLCVVGISRRYYLGDEVYPTFLHDNDREVGASGQGTAAPEMTPFEDVTTSFAPGTGQAEEVGAVDPPAAAESRKRGRDGIDVNAPPKSLRRDYADPRPSGSSHRGKSLTTIQMVLASTASMPEDAPTGVNDPDPLSFADPPARPPADVTQSSQGIAAAGDPESENASSPAEVGSPKSVYRPKWGVTNSNLLDTPEACQDLVDHVAPPGYFFELRHMHNDEFFRQYNVNLDRQVAMGSQMRLRFEQEAKLLRKSVAQVARRDRRIQARELEIKNLEALLEAEANTKKAVEDRSAGLSQELENMRAQFLDLQVSNERLSQQVATLQQQVYGEEKLKAAFEEFKRQQGEQVEQRCVEMDARLDALSIDFDEELYPHMLTAIVGRRWVIGHGLRLALMKCGESLELRQAFADVAYDPEAEAKFVAALQALKDLKYPLVDQLDSLKDAPMDVTMAALYLESDTGDDASQDIRDLHPSSSQLTIPVYPEVRNPRNPWACKEEIVLADAIATNISRAEKKKKCRRVCRTHGVGSAHHVRSDGVPVSAPTVVPQGLALCWRTRPRRLSLTTLR</sequence>
<keyword evidence="1" id="KW-0175">Coiled coil</keyword>
<feature type="compositionally biased region" description="Polar residues" evidence="2">
    <location>
        <begin position="204"/>
        <end position="213"/>
    </location>
</feature>
<reference evidence="3" key="1">
    <citation type="journal article" date="2019" name="Sci. Rep.">
        <title>Draft genome of Tanacetum cinerariifolium, the natural source of mosquito coil.</title>
        <authorList>
            <person name="Yamashiro T."/>
            <person name="Shiraishi A."/>
            <person name="Satake H."/>
            <person name="Nakayama K."/>
        </authorList>
    </citation>
    <scope>NUCLEOTIDE SEQUENCE</scope>
</reference>
<protein>
    <recommendedName>
        <fullName evidence="4">Transposase (Putative), gypsy type</fullName>
    </recommendedName>
</protein>
<feature type="region of interest" description="Disordered" evidence="2">
    <location>
        <begin position="226"/>
        <end position="284"/>
    </location>
</feature>
<proteinExistence type="predicted"/>